<sequence>MSRIKPVYICRYAGKTYKSHFVCFKYRKSFKQTHSSDILERIREDKNFHKINGFNIRNVSSIFVKKEQDQLEKVISEIENREIKCPECSSLMADLGLDFKAPKKSASKQWKIVESLYRIGKVFHSCGCEGPGYIPQNLKDYEEYLIDRLEMYKNYQSVYQNSSEEDFSDKMERVFYWSQKIIRLQDEILRYGFSFH</sequence>
<proteinExistence type="predicted"/>
<evidence type="ECO:0000313" key="1">
    <source>
        <dbReference type="EMBL" id="MDO3426265.1"/>
    </source>
</evidence>
<name>A0ABT8U875_9FLAO</name>
<dbReference type="RefSeq" id="WP_302716987.1">
    <property type="nucleotide sequence ID" value="NZ_JAULSJ010000025.1"/>
</dbReference>
<reference evidence="1" key="1">
    <citation type="submission" date="2023-07" db="EMBL/GenBank/DDBJ databases">
        <title>AMR profile of multidrug- resistance Chryseobacterium gambrini related strain.</title>
        <authorList>
            <person name="Kirdat K."/>
            <person name="Bhatt A."/>
            <person name="Kuyare S."/>
            <person name="Yadav A."/>
        </authorList>
    </citation>
    <scope>NUCLEOTIDE SEQUENCE</scope>
    <source>
        <strain evidence="1">APV-1</strain>
    </source>
</reference>
<evidence type="ECO:0000313" key="2">
    <source>
        <dbReference type="Proteomes" id="UP001168128"/>
    </source>
</evidence>
<keyword evidence="2" id="KW-1185">Reference proteome</keyword>
<dbReference type="Proteomes" id="UP001168128">
    <property type="component" value="Unassembled WGS sequence"/>
</dbReference>
<organism evidence="1 2">
    <name type="scientific">Chryseobacterium urinae</name>
    <dbReference type="NCBI Taxonomy" id="3058400"/>
    <lineage>
        <taxon>Bacteria</taxon>
        <taxon>Pseudomonadati</taxon>
        <taxon>Bacteroidota</taxon>
        <taxon>Flavobacteriia</taxon>
        <taxon>Flavobacteriales</taxon>
        <taxon>Weeksellaceae</taxon>
        <taxon>Chryseobacterium group</taxon>
        <taxon>Chryseobacterium</taxon>
    </lineage>
</organism>
<gene>
    <name evidence="1" type="ORF">QWT87_15290</name>
</gene>
<dbReference type="EMBL" id="JAULSJ010000025">
    <property type="protein sequence ID" value="MDO3426265.1"/>
    <property type="molecule type" value="Genomic_DNA"/>
</dbReference>
<accession>A0ABT8U875</accession>
<protein>
    <submittedName>
        <fullName evidence="1">Uncharacterized protein</fullName>
    </submittedName>
</protein>
<comment type="caution">
    <text evidence="1">The sequence shown here is derived from an EMBL/GenBank/DDBJ whole genome shotgun (WGS) entry which is preliminary data.</text>
</comment>